<sequence>MDQRSNFVYPNQTGSRKFVFVLCISFALIMLFQFLELPHHTMMSSFLSAKKLLPFSGKSFFLSKNSPSSSANDTTKNDGFSLFHDQNVSSISPAVYVNHSGLSSAPGGDSQTVVVTISEMNNLLLQSYSSLHSSQQQLTKPHSQVDIELFRIKEEIMNAPAVLSDVELYVSVYRNVSMFKRSYELMEENLKVYIYKDGEKPIFHSSILEGIYATEGWFLKLLEANKHFVTDIPTEAHLFYLPFSSRLLELTLYVPHSHSRNNLIEYMKMYVDTLIGKYPFWNRTNGEDHFLAACHDWAPAETRGKMANCIRGLCNADIRAGFVVGKDVSIPTTYVHSAKNPTEDNGGNPSSSERSILAFFAGQMHGRVRPILVNYWGKDPDMKITGPIPHVKGDKSYIEYMKRSKYCICPRGFAVFSPRVVESNYGCVPVIISDDYVPPFFEALNWESFAVFVLEKEVVNLKRILLSISDEKYVEMERGVREVQKHFVWHAEPLKYDQFHMILHSMWYTRVFRTQNPPMNFSSANLKD</sequence>
<accession>A0A328D0H0</accession>
<reference evidence="8 9" key="1">
    <citation type="submission" date="2018-06" db="EMBL/GenBank/DDBJ databases">
        <title>The Genome of Cuscuta australis (Dodder) Provides Insight into the Evolution of Plant Parasitism.</title>
        <authorList>
            <person name="Liu H."/>
        </authorList>
    </citation>
    <scope>NUCLEOTIDE SEQUENCE [LARGE SCALE GENOMIC DNA]</scope>
    <source>
        <strain evidence="9">cv. Yunnan</strain>
        <tissue evidence="8">Vines</tissue>
    </source>
</reference>
<keyword evidence="3" id="KW-0328">Glycosyltransferase</keyword>
<keyword evidence="6" id="KW-1133">Transmembrane helix</keyword>
<dbReference type="PANTHER" id="PTHR11062">
    <property type="entry name" value="EXOSTOSIN HEPARAN SULFATE GLYCOSYLTRANSFERASE -RELATED"/>
    <property type="match status" value="1"/>
</dbReference>
<evidence type="ECO:0000256" key="5">
    <source>
        <dbReference type="ARBA" id="ARBA00023034"/>
    </source>
</evidence>
<dbReference type="EMBL" id="NQVE01000200">
    <property type="protein sequence ID" value="RAL39242.1"/>
    <property type="molecule type" value="Genomic_DNA"/>
</dbReference>
<keyword evidence="9" id="KW-1185">Reference proteome</keyword>
<comment type="caution">
    <text evidence="8">The sequence shown here is derived from an EMBL/GenBank/DDBJ whole genome shotgun (WGS) entry which is preliminary data.</text>
</comment>
<evidence type="ECO:0000256" key="2">
    <source>
        <dbReference type="ARBA" id="ARBA00010271"/>
    </source>
</evidence>
<proteinExistence type="inferred from homology"/>
<dbReference type="GO" id="GO:0016757">
    <property type="term" value="F:glycosyltransferase activity"/>
    <property type="evidence" value="ECO:0007669"/>
    <property type="project" value="UniProtKB-KW"/>
</dbReference>
<feature type="domain" description="Exostosin GT47" evidence="7">
    <location>
        <begin position="187"/>
        <end position="466"/>
    </location>
</feature>
<dbReference type="Proteomes" id="UP000249390">
    <property type="component" value="Unassembled WGS sequence"/>
</dbReference>
<gene>
    <name evidence="8" type="ORF">DM860_002775</name>
</gene>
<dbReference type="AlphaFoldDB" id="A0A328D0H0"/>
<keyword evidence="6" id="KW-0472">Membrane</keyword>
<dbReference type="Pfam" id="PF03016">
    <property type="entry name" value="Exostosin_GT47"/>
    <property type="match status" value="1"/>
</dbReference>
<keyword evidence="4" id="KW-0735">Signal-anchor</keyword>
<evidence type="ECO:0000256" key="3">
    <source>
        <dbReference type="ARBA" id="ARBA00022676"/>
    </source>
</evidence>
<dbReference type="InterPro" id="IPR004263">
    <property type="entry name" value="Exostosin"/>
</dbReference>
<keyword evidence="5" id="KW-0333">Golgi apparatus</keyword>
<keyword evidence="6" id="KW-0812">Transmembrane</keyword>
<dbReference type="PANTHER" id="PTHR11062:SF236">
    <property type="entry name" value="GLYCOSYLTRANSFERASE PLANT-LIKE PROTEIN"/>
    <property type="match status" value="1"/>
</dbReference>
<dbReference type="InterPro" id="IPR040911">
    <property type="entry name" value="Exostosin_GT47"/>
</dbReference>
<evidence type="ECO:0000259" key="7">
    <source>
        <dbReference type="Pfam" id="PF03016"/>
    </source>
</evidence>
<keyword evidence="3" id="KW-0808">Transferase</keyword>
<organism evidence="8 9">
    <name type="scientific">Cuscuta australis</name>
    <dbReference type="NCBI Taxonomy" id="267555"/>
    <lineage>
        <taxon>Eukaryota</taxon>
        <taxon>Viridiplantae</taxon>
        <taxon>Streptophyta</taxon>
        <taxon>Embryophyta</taxon>
        <taxon>Tracheophyta</taxon>
        <taxon>Spermatophyta</taxon>
        <taxon>Magnoliopsida</taxon>
        <taxon>eudicotyledons</taxon>
        <taxon>Gunneridae</taxon>
        <taxon>Pentapetalae</taxon>
        <taxon>asterids</taxon>
        <taxon>lamiids</taxon>
        <taxon>Solanales</taxon>
        <taxon>Convolvulaceae</taxon>
        <taxon>Cuscuteae</taxon>
        <taxon>Cuscuta</taxon>
        <taxon>Cuscuta subgen. Grammica</taxon>
        <taxon>Cuscuta sect. Cleistogrammica</taxon>
    </lineage>
</organism>
<evidence type="ECO:0000256" key="6">
    <source>
        <dbReference type="SAM" id="Phobius"/>
    </source>
</evidence>
<dbReference type="GO" id="GO:0000139">
    <property type="term" value="C:Golgi membrane"/>
    <property type="evidence" value="ECO:0007669"/>
    <property type="project" value="UniProtKB-SubCell"/>
</dbReference>
<name>A0A328D0H0_9ASTE</name>
<evidence type="ECO:0000256" key="4">
    <source>
        <dbReference type="ARBA" id="ARBA00022968"/>
    </source>
</evidence>
<comment type="similarity">
    <text evidence="2">Belongs to the glycosyltransferase 47 family.</text>
</comment>
<evidence type="ECO:0000313" key="8">
    <source>
        <dbReference type="EMBL" id="RAL39242.1"/>
    </source>
</evidence>
<comment type="subcellular location">
    <subcellularLocation>
        <location evidence="1">Golgi apparatus membrane</location>
        <topology evidence="1">Single-pass type II membrane protein</topology>
    </subcellularLocation>
</comment>
<feature type="transmembrane region" description="Helical" evidence="6">
    <location>
        <begin position="18"/>
        <end position="35"/>
    </location>
</feature>
<protein>
    <recommendedName>
        <fullName evidence="7">Exostosin GT47 domain-containing protein</fullName>
    </recommendedName>
</protein>
<evidence type="ECO:0000256" key="1">
    <source>
        <dbReference type="ARBA" id="ARBA00004323"/>
    </source>
</evidence>
<evidence type="ECO:0000313" key="9">
    <source>
        <dbReference type="Proteomes" id="UP000249390"/>
    </source>
</evidence>